<accession>W1P6Z1</accession>
<dbReference type="GO" id="GO:0005886">
    <property type="term" value="C:plasma membrane"/>
    <property type="evidence" value="ECO:0000318"/>
    <property type="project" value="GO_Central"/>
</dbReference>
<evidence type="ECO:0000256" key="8">
    <source>
        <dbReference type="ARBA" id="ARBA00022840"/>
    </source>
</evidence>
<evidence type="ECO:0000256" key="9">
    <source>
        <dbReference type="ARBA" id="ARBA00022989"/>
    </source>
</evidence>
<feature type="domain" description="Protein kinase" evidence="13">
    <location>
        <begin position="363"/>
        <end position="627"/>
    </location>
</feature>
<evidence type="ECO:0000256" key="2">
    <source>
        <dbReference type="ARBA" id="ARBA00008536"/>
    </source>
</evidence>
<evidence type="ECO:0000256" key="3">
    <source>
        <dbReference type="ARBA" id="ARBA00010217"/>
    </source>
</evidence>
<dbReference type="InterPro" id="IPR050528">
    <property type="entry name" value="L-type_Lectin-RKs"/>
</dbReference>
<feature type="signal peptide" evidence="12">
    <location>
        <begin position="1"/>
        <end position="27"/>
    </location>
</feature>
<evidence type="ECO:0000256" key="4">
    <source>
        <dbReference type="ARBA" id="ARBA00022692"/>
    </source>
</evidence>
<dbReference type="KEGG" id="atr:18431825"/>
<keyword evidence="10 11" id="KW-0472">Membrane</keyword>
<proteinExistence type="inferred from homology"/>
<dbReference type="InterPro" id="IPR011009">
    <property type="entry name" value="Kinase-like_dom_sf"/>
</dbReference>
<keyword evidence="9 11" id="KW-1133">Transmembrane helix</keyword>
<gene>
    <name evidence="14" type="ORF">AMTR_s00144p00086790</name>
</gene>
<protein>
    <recommendedName>
        <fullName evidence="13">Protein kinase domain-containing protein</fullName>
    </recommendedName>
</protein>
<dbReference type="SUPFAM" id="SSF56112">
    <property type="entry name" value="Protein kinase-like (PK-like)"/>
    <property type="match status" value="1"/>
</dbReference>
<dbReference type="GO" id="GO:0042742">
    <property type="term" value="P:defense response to bacterium"/>
    <property type="evidence" value="ECO:0000318"/>
    <property type="project" value="GO_Central"/>
</dbReference>
<keyword evidence="8" id="KW-0067">ATP-binding</keyword>
<evidence type="ECO:0000259" key="13">
    <source>
        <dbReference type="PROSITE" id="PS50011"/>
    </source>
</evidence>
<dbReference type="Gene3D" id="2.60.120.200">
    <property type="match status" value="1"/>
</dbReference>
<comment type="subcellular location">
    <subcellularLocation>
        <location evidence="1">Membrane</location>
        <topology evidence="1">Single-pass type I membrane protein</topology>
    </subcellularLocation>
</comment>
<dbReference type="Proteomes" id="UP000017836">
    <property type="component" value="Unassembled WGS sequence"/>
</dbReference>
<dbReference type="InterPro" id="IPR000719">
    <property type="entry name" value="Prot_kinase_dom"/>
</dbReference>
<keyword evidence="15" id="KW-1185">Reference proteome</keyword>
<keyword evidence="6" id="KW-0430">Lectin</keyword>
<dbReference type="GO" id="GO:0005524">
    <property type="term" value="F:ATP binding"/>
    <property type="evidence" value="ECO:0007669"/>
    <property type="project" value="UniProtKB-KW"/>
</dbReference>
<sequence length="671" mass="74107">MGSMNMSLMGSLSWIILSLMFMVGSCAKPSGPATDISKNLCFPNFMLHHGEIKLLGSAKIEENHGIIQIPDAKSDLARQAGRAICSSPIRLLDPYTGTPASFNTTFSFQIQNPGAEDRGASGLTFIIVPDEVTVGRPGKWLGMLNDACDEDYKAFAVEFDTYKNEEFGDPNDNHVGINLGSIVSSTTIDAALAGVTISDGSVVRAGINYDGGRKWIDLHLGREATMRPLYSAPLDLTPFLREYMFVGFSASTGNLSQVHNIISWNFSSVSPAHLRLPSDESCENKIFVEGYRAPLVKKRAPDAFLIFVAVVFLCLIALLNLCCNGKFSSKEQEVAPPKTQRPRPPNKSRRFTLAEVSVATRCFSEVEFLGQGCRGAFYRGTLQTGCNVAIKRLSPQCLHPGVDRRKILKEIAALSRIRHPKIVPMRGWSCGSSGAKQQELMLIYDYMPNGSLDKWLFAPGVLPWTRRYKLLIDVAEALAFLHQKKLVHKSVKTSNILLDLTFRGVVGDFGLWYFASSVKNQQALVPPEMGYTDQATDKYDVFGFGIVVLEMVVGRRCVRKQGKGGLLEWVWGLHEDKRVEEAVDKRLSVYNSEQAQRALEIGLMCTMEDPKTRPSMEEVVGYMNPEAPGPPLPPFRPPVLFSYPSATNVCSLQSCAPLALGRSTFTIHTRK</sequence>
<dbReference type="eggNOG" id="ENOG502QVKP">
    <property type="taxonomic scope" value="Eukaryota"/>
</dbReference>
<dbReference type="Pfam" id="PF00139">
    <property type="entry name" value="Lectin_legB"/>
    <property type="match status" value="1"/>
</dbReference>
<evidence type="ECO:0000256" key="11">
    <source>
        <dbReference type="SAM" id="Phobius"/>
    </source>
</evidence>
<dbReference type="Gramene" id="ERN03678">
    <property type="protein sequence ID" value="ERN03678"/>
    <property type="gene ID" value="AMTR_s00144p00086790"/>
</dbReference>
<dbReference type="GO" id="GO:0002229">
    <property type="term" value="P:defense response to oomycetes"/>
    <property type="evidence" value="ECO:0000318"/>
    <property type="project" value="GO_Central"/>
</dbReference>
<dbReference type="EMBL" id="KI394342">
    <property type="protein sequence ID" value="ERN03678.1"/>
    <property type="molecule type" value="Genomic_DNA"/>
</dbReference>
<dbReference type="SUPFAM" id="SSF49899">
    <property type="entry name" value="Concanavalin A-like lectins/glucanases"/>
    <property type="match status" value="1"/>
</dbReference>
<evidence type="ECO:0000313" key="14">
    <source>
        <dbReference type="EMBL" id="ERN03678.1"/>
    </source>
</evidence>
<keyword evidence="7" id="KW-0547">Nucleotide-binding</keyword>
<evidence type="ECO:0000256" key="6">
    <source>
        <dbReference type="ARBA" id="ARBA00022734"/>
    </source>
</evidence>
<dbReference type="GO" id="GO:0004675">
    <property type="term" value="F:transmembrane receptor protein serine/threonine kinase activity"/>
    <property type="evidence" value="ECO:0000318"/>
    <property type="project" value="GO_Central"/>
</dbReference>
<dbReference type="InterPro" id="IPR001220">
    <property type="entry name" value="Legume_lectin_dom"/>
</dbReference>
<keyword evidence="4 11" id="KW-0812">Transmembrane</keyword>
<dbReference type="PROSITE" id="PS50011">
    <property type="entry name" value="PROTEIN_KINASE_DOM"/>
    <property type="match status" value="1"/>
</dbReference>
<dbReference type="GO" id="GO:0030246">
    <property type="term" value="F:carbohydrate binding"/>
    <property type="evidence" value="ECO:0007669"/>
    <property type="project" value="UniProtKB-KW"/>
</dbReference>
<comment type="similarity">
    <text evidence="2">In the N-terminal section; belongs to the leguminous lectin family.</text>
</comment>
<evidence type="ECO:0000256" key="10">
    <source>
        <dbReference type="ARBA" id="ARBA00023136"/>
    </source>
</evidence>
<dbReference type="HOGENOM" id="CLU_000288_62_6_1"/>
<name>W1P6Z1_AMBTC</name>
<evidence type="ECO:0000313" key="15">
    <source>
        <dbReference type="Proteomes" id="UP000017836"/>
    </source>
</evidence>
<dbReference type="PANTHER" id="PTHR27007">
    <property type="match status" value="1"/>
</dbReference>
<feature type="transmembrane region" description="Helical" evidence="11">
    <location>
        <begin position="303"/>
        <end position="323"/>
    </location>
</feature>
<keyword evidence="5 12" id="KW-0732">Signal</keyword>
<comment type="similarity">
    <text evidence="3">In the C-terminal section; belongs to the protein kinase superfamily. Ser/Thr protein kinase family.</text>
</comment>
<dbReference type="Gene3D" id="3.30.200.20">
    <property type="entry name" value="Phosphorylase Kinase, domain 1"/>
    <property type="match status" value="1"/>
</dbReference>
<organism evidence="14 15">
    <name type="scientific">Amborella trichopoda</name>
    <dbReference type="NCBI Taxonomy" id="13333"/>
    <lineage>
        <taxon>Eukaryota</taxon>
        <taxon>Viridiplantae</taxon>
        <taxon>Streptophyta</taxon>
        <taxon>Embryophyta</taxon>
        <taxon>Tracheophyta</taxon>
        <taxon>Spermatophyta</taxon>
        <taxon>Magnoliopsida</taxon>
        <taxon>Amborellales</taxon>
        <taxon>Amborellaceae</taxon>
        <taxon>Amborella</taxon>
    </lineage>
</organism>
<evidence type="ECO:0000256" key="12">
    <source>
        <dbReference type="SAM" id="SignalP"/>
    </source>
</evidence>
<dbReference type="OrthoDB" id="4062651at2759"/>
<reference evidence="15" key="1">
    <citation type="journal article" date="2013" name="Science">
        <title>The Amborella genome and the evolution of flowering plants.</title>
        <authorList>
            <consortium name="Amborella Genome Project"/>
        </authorList>
    </citation>
    <scope>NUCLEOTIDE SEQUENCE [LARGE SCALE GENOMIC DNA]</scope>
</reference>
<dbReference type="Gene3D" id="1.10.510.10">
    <property type="entry name" value="Transferase(Phosphotransferase) domain 1"/>
    <property type="match status" value="1"/>
</dbReference>
<dbReference type="OMA" id="HNVLSWN"/>
<dbReference type="InterPro" id="IPR001245">
    <property type="entry name" value="Ser-Thr/Tyr_kinase_cat_dom"/>
</dbReference>
<feature type="chain" id="PRO_5004807252" description="Protein kinase domain-containing protein" evidence="12">
    <location>
        <begin position="28"/>
        <end position="671"/>
    </location>
</feature>
<dbReference type="Pfam" id="PF07714">
    <property type="entry name" value="PK_Tyr_Ser-Thr"/>
    <property type="match status" value="1"/>
</dbReference>
<dbReference type="InterPro" id="IPR013320">
    <property type="entry name" value="ConA-like_dom_sf"/>
</dbReference>
<dbReference type="AlphaFoldDB" id="W1P6Z1"/>
<evidence type="ECO:0000256" key="1">
    <source>
        <dbReference type="ARBA" id="ARBA00004479"/>
    </source>
</evidence>
<evidence type="ECO:0000256" key="7">
    <source>
        <dbReference type="ARBA" id="ARBA00022741"/>
    </source>
</evidence>
<evidence type="ECO:0000256" key="5">
    <source>
        <dbReference type="ARBA" id="ARBA00022729"/>
    </source>
</evidence>
<dbReference type="CDD" id="cd06899">
    <property type="entry name" value="lectin_legume_LecRK_Arcelin_ConA"/>
    <property type="match status" value="1"/>
</dbReference>